<dbReference type="RefSeq" id="WP_011344033.1">
    <property type="nucleotide sequence ID" value="NZ_BDJK01000062.1"/>
</dbReference>
<keyword evidence="3" id="KW-1185">Reference proteome</keyword>
<dbReference type="AlphaFoldDB" id="A0A1L8CYF2"/>
<dbReference type="EMBL" id="BDJK01000062">
    <property type="protein sequence ID" value="GAV23901.1"/>
    <property type="molecule type" value="Genomic_DNA"/>
</dbReference>
<dbReference type="InterPro" id="IPR041633">
    <property type="entry name" value="Polbeta"/>
</dbReference>
<dbReference type="Gene3D" id="3.30.460.10">
    <property type="entry name" value="Beta Polymerase, domain 2"/>
    <property type="match status" value="1"/>
</dbReference>
<dbReference type="OrthoDB" id="9803106at2"/>
<name>A0A1L8CYF2_9THEO</name>
<feature type="domain" description="Polymerase beta nucleotidyltransferase" evidence="1">
    <location>
        <begin position="12"/>
        <end position="97"/>
    </location>
</feature>
<dbReference type="STRING" id="870242.cpu_24110"/>
<accession>A0A1L8CYF2</accession>
<keyword evidence="2" id="KW-0808">Transferase</keyword>
<protein>
    <submittedName>
        <fullName evidence="2">Nucleotidyltransferase</fullName>
    </submittedName>
</protein>
<reference evidence="3" key="1">
    <citation type="submission" date="2016-12" db="EMBL/GenBank/DDBJ databases">
        <title>Draft Genome Sequences od Carboxydothermus pertinax and islandicus, Hydrogenogenic Carboxydotrophic Bacteria.</title>
        <authorList>
            <person name="Fukuyama Y."/>
            <person name="Ohmae K."/>
            <person name="Yoneda Y."/>
            <person name="Yoshida T."/>
            <person name="Sako Y."/>
        </authorList>
    </citation>
    <scope>NUCLEOTIDE SEQUENCE [LARGE SCALE GENOMIC DNA]</scope>
    <source>
        <strain evidence="3">Ug1</strain>
    </source>
</reference>
<dbReference type="PANTHER" id="PTHR43852:SF3">
    <property type="entry name" value="NUCLEOTIDYLTRANSFERASE"/>
    <property type="match status" value="1"/>
</dbReference>
<dbReference type="Proteomes" id="UP000187485">
    <property type="component" value="Unassembled WGS sequence"/>
</dbReference>
<sequence length="98" mass="11408">MNFGLPEHILNALIKELQKRENVIRAVIFGSRARGDYKYNSDIDLAVYCEGRMPSGLWSDLDEAAGIYKIDVIDMNSPLDEKFRQRIEEQGIEIYRRE</sequence>
<dbReference type="InterPro" id="IPR052930">
    <property type="entry name" value="TA_antitoxin_MntA"/>
</dbReference>
<gene>
    <name evidence="2" type="ORF">cpu_24110</name>
</gene>
<dbReference type="InterPro" id="IPR043519">
    <property type="entry name" value="NT_sf"/>
</dbReference>
<proteinExistence type="predicted"/>
<comment type="caution">
    <text evidence="2">The sequence shown here is derived from an EMBL/GenBank/DDBJ whole genome shotgun (WGS) entry which is preliminary data.</text>
</comment>
<organism evidence="2 3">
    <name type="scientific">Carboxydothermus pertinax</name>
    <dbReference type="NCBI Taxonomy" id="870242"/>
    <lineage>
        <taxon>Bacteria</taxon>
        <taxon>Bacillati</taxon>
        <taxon>Bacillota</taxon>
        <taxon>Clostridia</taxon>
        <taxon>Thermoanaerobacterales</taxon>
        <taxon>Thermoanaerobacteraceae</taxon>
        <taxon>Carboxydothermus</taxon>
    </lineage>
</organism>
<dbReference type="GO" id="GO:0016740">
    <property type="term" value="F:transferase activity"/>
    <property type="evidence" value="ECO:0007669"/>
    <property type="project" value="UniProtKB-KW"/>
</dbReference>
<dbReference type="PANTHER" id="PTHR43852">
    <property type="entry name" value="NUCLEOTIDYLTRANSFERASE"/>
    <property type="match status" value="1"/>
</dbReference>
<dbReference type="Pfam" id="PF18765">
    <property type="entry name" value="Polbeta"/>
    <property type="match status" value="1"/>
</dbReference>
<evidence type="ECO:0000313" key="2">
    <source>
        <dbReference type="EMBL" id="GAV23901.1"/>
    </source>
</evidence>
<evidence type="ECO:0000259" key="1">
    <source>
        <dbReference type="Pfam" id="PF18765"/>
    </source>
</evidence>
<evidence type="ECO:0000313" key="3">
    <source>
        <dbReference type="Proteomes" id="UP000187485"/>
    </source>
</evidence>
<dbReference type="CDD" id="cd05403">
    <property type="entry name" value="NT_KNTase_like"/>
    <property type="match status" value="1"/>
</dbReference>
<dbReference type="SUPFAM" id="SSF81301">
    <property type="entry name" value="Nucleotidyltransferase"/>
    <property type="match status" value="1"/>
</dbReference>